<accession>A0A1R2AYF0</accession>
<dbReference type="EMBL" id="MPUH01001753">
    <property type="protein sequence ID" value="OMJ66309.1"/>
    <property type="molecule type" value="Genomic_DNA"/>
</dbReference>
<dbReference type="EMBL" id="MPUH01001184">
    <property type="protein sequence ID" value="OMJ69549.1"/>
    <property type="molecule type" value="Genomic_DNA"/>
</dbReference>
<sequence length="476" mass="54583">MSKRCLVKGCDKDAAFSCECTGKPIFMCTVHPSVHLLVKGNHQITGLLFRPNKNDIIDIMQNFNFASSKIKSLIDQTLKSTEKIIKKTLQASKKLIRYLENVEFRFQNLFKKSLAYDEINIEDFELLKTIAHEDVKNKFESQENIIEQLKRIYDIDLSANSSFLVFHGNQINTLQVLDLKTESILNLSLNLVRNFPANNSLNLSPTIHQNNACFLNPYSTICYTENDTCCLCCNNSIYIIDLKENKCNILATQVLNIFIIGSVFKEDVVYFFLPNSNSCSYALDLKKKSISTISSILPVQKMQSLGRFSVDPFHNNYPNIQISNIPQVNGSACLIKNEIVLTGMSIDGLYNYNNKQNTYNKVTSLEGNLYKYIFKDWLIVNEGKLYENSGKSLSDFKCYFNNLTVNFPLISSYRVFRGFIYFIDGQLKLLRINPALKKLEIISYVKSDKNIQIDNISHDNIQQENNYGMNKGIFYN</sequence>
<comment type="caution">
    <text evidence="2">The sequence shown here is derived from an EMBL/GenBank/DDBJ whole genome shotgun (WGS) entry which is preliminary data.</text>
</comment>
<keyword evidence="3" id="KW-1185">Reference proteome</keyword>
<reference evidence="2 3" key="1">
    <citation type="submission" date="2016-11" db="EMBL/GenBank/DDBJ databases">
        <title>The macronuclear genome of Stentor coeruleus: a giant cell with tiny introns.</title>
        <authorList>
            <person name="Slabodnick M."/>
            <person name="Ruby J.G."/>
            <person name="Reiff S.B."/>
            <person name="Swart E.C."/>
            <person name="Gosai S."/>
            <person name="Prabakaran S."/>
            <person name="Witkowska E."/>
            <person name="Larue G.E."/>
            <person name="Fisher S."/>
            <person name="Freeman R.M."/>
            <person name="Gunawardena J."/>
            <person name="Chu W."/>
            <person name="Stover N.A."/>
            <person name="Gregory B.D."/>
            <person name="Nowacki M."/>
            <person name="Derisi J."/>
            <person name="Roy S.W."/>
            <person name="Marshall W.F."/>
            <person name="Sood P."/>
        </authorList>
    </citation>
    <scope>NUCLEOTIDE SEQUENCE [LARGE SCALE GENOMIC DNA]</scope>
    <source>
        <strain evidence="2">WM001</strain>
    </source>
</reference>
<dbReference type="Proteomes" id="UP000187209">
    <property type="component" value="Unassembled WGS sequence"/>
</dbReference>
<name>A0A1R2AYF0_9CILI</name>
<dbReference type="AlphaFoldDB" id="A0A1R2AYF0"/>
<organism evidence="2 3">
    <name type="scientific">Stentor coeruleus</name>
    <dbReference type="NCBI Taxonomy" id="5963"/>
    <lineage>
        <taxon>Eukaryota</taxon>
        <taxon>Sar</taxon>
        <taxon>Alveolata</taxon>
        <taxon>Ciliophora</taxon>
        <taxon>Postciliodesmatophora</taxon>
        <taxon>Heterotrichea</taxon>
        <taxon>Heterotrichida</taxon>
        <taxon>Stentoridae</taxon>
        <taxon>Stentor</taxon>
    </lineage>
</organism>
<protein>
    <submittedName>
        <fullName evidence="2">Uncharacterized protein</fullName>
    </submittedName>
</protein>
<evidence type="ECO:0000313" key="3">
    <source>
        <dbReference type="Proteomes" id="UP000187209"/>
    </source>
</evidence>
<gene>
    <name evidence="2" type="ORF">SteCoe_32687</name>
    <name evidence="1" type="ORF">SteCoe_36881</name>
</gene>
<evidence type="ECO:0000313" key="1">
    <source>
        <dbReference type="EMBL" id="OMJ66309.1"/>
    </source>
</evidence>
<proteinExistence type="predicted"/>
<evidence type="ECO:0000313" key="2">
    <source>
        <dbReference type="EMBL" id="OMJ69549.1"/>
    </source>
</evidence>